<feature type="transmembrane region" description="Helical" evidence="1">
    <location>
        <begin position="221"/>
        <end position="241"/>
    </location>
</feature>
<feature type="transmembrane region" description="Helical" evidence="1">
    <location>
        <begin position="110"/>
        <end position="131"/>
    </location>
</feature>
<name>A0A6J5Z4N5_9ZZZZ</name>
<proteinExistence type="predicted"/>
<keyword evidence="1" id="KW-0812">Transmembrane</keyword>
<evidence type="ECO:0000256" key="1">
    <source>
        <dbReference type="SAM" id="Phobius"/>
    </source>
</evidence>
<gene>
    <name evidence="2" type="ORF">UFOPK3522_00213</name>
</gene>
<keyword evidence="1" id="KW-1133">Transmembrane helix</keyword>
<feature type="transmembrane region" description="Helical" evidence="1">
    <location>
        <begin position="137"/>
        <end position="167"/>
    </location>
</feature>
<dbReference type="Pfam" id="PF19656">
    <property type="entry name" value="DUF6159"/>
    <property type="match status" value="1"/>
</dbReference>
<feature type="transmembrane region" description="Helical" evidence="1">
    <location>
        <begin position="59"/>
        <end position="89"/>
    </location>
</feature>
<feature type="transmembrane region" description="Helical" evidence="1">
    <location>
        <begin position="188"/>
        <end position="215"/>
    </location>
</feature>
<reference evidence="2" key="1">
    <citation type="submission" date="2020-05" db="EMBL/GenBank/DDBJ databases">
        <authorList>
            <person name="Chiriac C."/>
            <person name="Salcher M."/>
            <person name="Ghai R."/>
            <person name="Kavagutti S V."/>
        </authorList>
    </citation>
    <scope>NUCLEOTIDE SEQUENCE</scope>
</reference>
<accession>A0A6J5Z4N5</accession>
<organism evidence="2">
    <name type="scientific">freshwater metagenome</name>
    <dbReference type="NCBI Taxonomy" id="449393"/>
    <lineage>
        <taxon>unclassified sequences</taxon>
        <taxon>metagenomes</taxon>
        <taxon>ecological metagenomes</taxon>
    </lineage>
</organism>
<protein>
    <submittedName>
        <fullName evidence="2">Unannotated protein</fullName>
    </submittedName>
</protein>
<evidence type="ECO:0000313" key="2">
    <source>
        <dbReference type="EMBL" id="CAB4336348.1"/>
    </source>
</evidence>
<dbReference type="InterPro" id="IPR046157">
    <property type="entry name" value="DUF6159"/>
</dbReference>
<dbReference type="EMBL" id="CAESAO010000010">
    <property type="protein sequence ID" value="CAB4336348.1"/>
    <property type="molecule type" value="Genomic_DNA"/>
</dbReference>
<keyword evidence="1" id="KW-0472">Membrane</keyword>
<dbReference type="AlphaFoldDB" id="A0A6J5Z4N5"/>
<feature type="transmembrane region" description="Helical" evidence="1">
    <location>
        <begin position="24"/>
        <end position="53"/>
    </location>
</feature>
<sequence length="288" mass="29701">MERIKRGWRLSKQSWAVVKSDKSLLAFPIISVVAAIITMIIFFGGGAAIAVAIDSPWGALPLVIVGVYLLTVVGVFSSVALASCATEALEGRQTTVGQGISAARGRMKLILAWAAVALFVGVLISVIQALIEEVAGSLASAIVGGLAGFAWAVATFFVIPVIALDGLGPKEALKTSAHVVKERWGEGVVGSSAIGVITFFVAMLPAIIAIALGVLVIGSSAVGGGLLIGLGVLVFVIAMLFQSTIMAVFRVALYRYATEGEVIGGFDREGLESAFVAKKTRRGARASA</sequence>